<name>A0A9P5MP42_9AGAM</name>
<gene>
    <name evidence="1" type="ORF">DFH94DRAFT_817198</name>
</gene>
<dbReference type="AlphaFoldDB" id="A0A9P5MP42"/>
<protein>
    <submittedName>
        <fullName evidence="1">Uncharacterized protein</fullName>
    </submittedName>
</protein>
<proteinExistence type="predicted"/>
<reference evidence="1" key="2">
    <citation type="journal article" date="2020" name="Nat. Commun.">
        <title>Large-scale genome sequencing of mycorrhizal fungi provides insights into the early evolution of symbiotic traits.</title>
        <authorList>
            <person name="Miyauchi S."/>
            <person name="Kiss E."/>
            <person name="Kuo A."/>
            <person name="Drula E."/>
            <person name="Kohler A."/>
            <person name="Sanchez-Garcia M."/>
            <person name="Morin E."/>
            <person name="Andreopoulos B."/>
            <person name="Barry K.W."/>
            <person name="Bonito G."/>
            <person name="Buee M."/>
            <person name="Carver A."/>
            <person name="Chen C."/>
            <person name="Cichocki N."/>
            <person name="Clum A."/>
            <person name="Culley D."/>
            <person name="Crous P.W."/>
            <person name="Fauchery L."/>
            <person name="Girlanda M."/>
            <person name="Hayes R.D."/>
            <person name="Keri Z."/>
            <person name="LaButti K."/>
            <person name="Lipzen A."/>
            <person name="Lombard V."/>
            <person name="Magnuson J."/>
            <person name="Maillard F."/>
            <person name="Murat C."/>
            <person name="Nolan M."/>
            <person name="Ohm R.A."/>
            <person name="Pangilinan J."/>
            <person name="Pereira M.F."/>
            <person name="Perotto S."/>
            <person name="Peter M."/>
            <person name="Pfister S."/>
            <person name="Riley R."/>
            <person name="Sitrit Y."/>
            <person name="Stielow J.B."/>
            <person name="Szollosi G."/>
            <person name="Zifcakova L."/>
            <person name="Stursova M."/>
            <person name="Spatafora J.W."/>
            <person name="Tedersoo L."/>
            <person name="Vaario L.M."/>
            <person name="Yamada A."/>
            <person name="Yan M."/>
            <person name="Wang P."/>
            <person name="Xu J."/>
            <person name="Bruns T."/>
            <person name="Baldrian P."/>
            <person name="Vilgalys R."/>
            <person name="Dunand C."/>
            <person name="Henrissat B."/>
            <person name="Grigoriev I.V."/>
            <person name="Hibbett D."/>
            <person name="Nagy L.G."/>
            <person name="Martin F.M."/>
        </authorList>
    </citation>
    <scope>NUCLEOTIDE SEQUENCE</scope>
    <source>
        <strain evidence="1">Prilba</strain>
    </source>
</reference>
<organism evidence="1 2">
    <name type="scientific">Russula ochroleuca</name>
    <dbReference type="NCBI Taxonomy" id="152965"/>
    <lineage>
        <taxon>Eukaryota</taxon>
        <taxon>Fungi</taxon>
        <taxon>Dikarya</taxon>
        <taxon>Basidiomycota</taxon>
        <taxon>Agaricomycotina</taxon>
        <taxon>Agaricomycetes</taxon>
        <taxon>Russulales</taxon>
        <taxon>Russulaceae</taxon>
        <taxon>Russula</taxon>
    </lineage>
</organism>
<dbReference type="EMBL" id="WHVB01000035">
    <property type="protein sequence ID" value="KAF8467558.1"/>
    <property type="molecule type" value="Genomic_DNA"/>
</dbReference>
<dbReference type="Proteomes" id="UP000759537">
    <property type="component" value="Unassembled WGS sequence"/>
</dbReference>
<comment type="caution">
    <text evidence="1">The sequence shown here is derived from an EMBL/GenBank/DDBJ whole genome shotgun (WGS) entry which is preliminary data.</text>
</comment>
<evidence type="ECO:0000313" key="2">
    <source>
        <dbReference type="Proteomes" id="UP000759537"/>
    </source>
</evidence>
<dbReference type="OrthoDB" id="4139357at2759"/>
<reference evidence="1" key="1">
    <citation type="submission" date="2019-10" db="EMBL/GenBank/DDBJ databases">
        <authorList>
            <consortium name="DOE Joint Genome Institute"/>
            <person name="Kuo A."/>
            <person name="Miyauchi S."/>
            <person name="Kiss E."/>
            <person name="Drula E."/>
            <person name="Kohler A."/>
            <person name="Sanchez-Garcia M."/>
            <person name="Andreopoulos B."/>
            <person name="Barry K.W."/>
            <person name="Bonito G."/>
            <person name="Buee M."/>
            <person name="Carver A."/>
            <person name="Chen C."/>
            <person name="Cichocki N."/>
            <person name="Clum A."/>
            <person name="Culley D."/>
            <person name="Crous P.W."/>
            <person name="Fauchery L."/>
            <person name="Girlanda M."/>
            <person name="Hayes R."/>
            <person name="Keri Z."/>
            <person name="LaButti K."/>
            <person name="Lipzen A."/>
            <person name="Lombard V."/>
            <person name="Magnuson J."/>
            <person name="Maillard F."/>
            <person name="Morin E."/>
            <person name="Murat C."/>
            <person name="Nolan M."/>
            <person name="Ohm R."/>
            <person name="Pangilinan J."/>
            <person name="Pereira M."/>
            <person name="Perotto S."/>
            <person name="Peter M."/>
            <person name="Riley R."/>
            <person name="Sitrit Y."/>
            <person name="Stielow B."/>
            <person name="Szollosi G."/>
            <person name="Zifcakova L."/>
            <person name="Stursova M."/>
            <person name="Spatafora J.W."/>
            <person name="Tedersoo L."/>
            <person name="Vaario L.-M."/>
            <person name="Yamada A."/>
            <person name="Yan M."/>
            <person name="Wang P."/>
            <person name="Xu J."/>
            <person name="Bruns T."/>
            <person name="Baldrian P."/>
            <person name="Vilgalys R."/>
            <person name="Henrissat B."/>
            <person name="Grigoriev I.V."/>
            <person name="Hibbett D."/>
            <person name="Nagy L.G."/>
            <person name="Martin F.M."/>
        </authorList>
    </citation>
    <scope>NUCLEOTIDE SEQUENCE</scope>
    <source>
        <strain evidence="1">Prilba</strain>
    </source>
</reference>
<evidence type="ECO:0000313" key="1">
    <source>
        <dbReference type="EMBL" id="KAF8467558.1"/>
    </source>
</evidence>
<sequence>MPPDGTDYSATGGFEAPLTASVIVSEATEPRSFPDVPPSSKEKEVFTEDPYAMPHPRGPRHARLVLPLGIRVETLFPDSMRAWLARFVMSLELKQRRTTFTMLSVYLPKLFEMRRVESFPKTALLERTLWDVAIQIIGCPGSVRGRALGERRTLSLLGKPCCGRGFTLLAIGFPHCVNLVWGQGE</sequence>
<keyword evidence="2" id="KW-1185">Reference proteome</keyword>
<accession>A0A9P5MP42</accession>